<proteinExistence type="predicted"/>
<dbReference type="EMBL" id="JAHHHV010000064">
    <property type="protein sequence ID" value="MBW4465793.1"/>
    <property type="molecule type" value="Genomic_DNA"/>
</dbReference>
<reference evidence="1" key="2">
    <citation type="journal article" date="2022" name="Microbiol. Resour. Announc.">
        <title>Metagenome Sequencing to Explore Phylogenomics of Terrestrial Cyanobacteria.</title>
        <authorList>
            <person name="Ward R.D."/>
            <person name="Stajich J.E."/>
            <person name="Johansen J.R."/>
            <person name="Huntemann M."/>
            <person name="Clum A."/>
            <person name="Foster B."/>
            <person name="Foster B."/>
            <person name="Roux S."/>
            <person name="Palaniappan K."/>
            <person name="Varghese N."/>
            <person name="Mukherjee S."/>
            <person name="Reddy T.B.K."/>
            <person name="Daum C."/>
            <person name="Copeland A."/>
            <person name="Chen I.A."/>
            <person name="Ivanova N.N."/>
            <person name="Kyrpides N.C."/>
            <person name="Shapiro N."/>
            <person name="Eloe-Fadrosh E.A."/>
            <person name="Pietrasiak N."/>
        </authorList>
    </citation>
    <scope>NUCLEOTIDE SEQUENCE</scope>
    <source>
        <strain evidence="1">GSE-TBD4-15B</strain>
    </source>
</reference>
<protein>
    <submittedName>
        <fullName evidence="1">Uncharacterized protein</fullName>
    </submittedName>
</protein>
<dbReference type="Proteomes" id="UP000707356">
    <property type="component" value="Unassembled WGS sequence"/>
</dbReference>
<sequence length="501" mass="57525">MHRPGRAIEAAHRYWTYPRLEQSDRLQIRELSAARLFLLETPGLLELADRDLQRQLVQLKQAGDPVTMRLALACLRCFVCHQIQRACLELEQQFGIRAGFKRADLYPHLLDDPDPMAELGSYQPLTLRILRQFDPQQSNLSTWTKRLVWQDKALNHVLLEDYGTYIATDWSLLLQATPERLRRLLARMLMPAELEQYCQLLESFQRVYRGDRLAQRLGGSRCGEPTAEQLQRMLAELPASDSLQLLKNLRQLAQHLRQLKAKPLSLDLESIGRQAEQKIEQGAVQSAESEQTQEQFLSAYRQVAQACLQQTVDRLLAERVVYLQRRGRTAQPPKHQAYLRAMQLFHGQGQSMSQIAPQVGLTQQYQVSRLLELPELQADLHQRWLLRIGAELPQLLQEIFEPEQLEQLEQERTTFMSRLANAEATEAAKRSGDRAEPDEWRAQIRRISADLPCFCSLSALIDRLLDDYRAEVYSPNRTGSTGQIALCICQSLNQSLSQAIA</sequence>
<accession>A0A951U4J5</accession>
<gene>
    <name evidence="1" type="ORF">KME07_10200</name>
</gene>
<organism evidence="1 2">
    <name type="scientific">Pegethrix bostrychoides GSE-TBD4-15B</name>
    <dbReference type="NCBI Taxonomy" id="2839662"/>
    <lineage>
        <taxon>Bacteria</taxon>
        <taxon>Bacillati</taxon>
        <taxon>Cyanobacteriota</taxon>
        <taxon>Cyanophyceae</taxon>
        <taxon>Oculatellales</taxon>
        <taxon>Oculatellaceae</taxon>
        <taxon>Pegethrix</taxon>
    </lineage>
</organism>
<evidence type="ECO:0000313" key="1">
    <source>
        <dbReference type="EMBL" id="MBW4465793.1"/>
    </source>
</evidence>
<dbReference type="AlphaFoldDB" id="A0A951U4J5"/>
<comment type="caution">
    <text evidence="1">The sequence shown here is derived from an EMBL/GenBank/DDBJ whole genome shotgun (WGS) entry which is preliminary data.</text>
</comment>
<reference evidence="1" key="1">
    <citation type="submission" date="2021-05" db="EMBL/GenBank/DDBJ databases">
        <authorList>
            <person name="Pietrasiak N."/>
            <person name="Ward R."/>
            <person name="Stajich J.E."/>
            <person name="Kurbessoian T."/>
        </authorList>
    </citation>
    <scope>NUCLEOTIDE SEQUENCE</scope>
    <source>
        <strain evidence="1">GSE-TBD4-15B</strain>
    </source>
</reference>
<evidence type="ECO:0000313" key="2">
    <source>
        <dbReference type="Proteomes" id="UP000707356"/>
    </source>
</evidence>
<name>A0A951U4J5_9CYAN</name>